<dbReference type="EMBL" id="BAUL01000242">
    <property type="protein sequence ID" value="GAD98359.1"/>
    <property type="molecule type" value="Genomic_DNA"/>
</dbReference>
<keyword evidence="3" id="KW-1185">Reference proteome</keyword>
<evidence type="ECO:0000313" key="2">
    <source>
        <dbReference type="EMBL" id="GAD98359.1"/>
    </source>
</evidence>
<evidence type="ECO:0000313" key="3">
    <source>
        <dbReference type="Proteomes" id="UP000018001"/>
    </source>
</evidence>
<dbReference type="AlphaFoldDB" id="V5FKF7"/>
<evidence type="ECO:0000256" key="1">
    <source>
        <dbReference type="SAM" id="MobiDB-lite"/>
    </source>
</evidence>
<comment type="caution">
    <text evidence="2">The sequence shown here is derived from an EMBL/GenBank/DDBJ whole genome shotgun (WGS) entry which is preliminary data.</text>
</comment>
<organism evidence="2 3">
    <name type="scientific">Byssochlamys spectabilis (strain No. 5 / NBRC 109023)</name>
    <name type="common">Paecilomyces variotii</name>
    <dbReference type="NCBI Taxonomy" id="1356009"/>
    <lineage>
        <taxon>Eukaryota</taxon>
        <taxon>Fungi</taxon>
        <taxon>Dikarya</taxon>
        <taxon>Ascomycota</taxon>
        <taxon>Pezizomycotina</taxon>
        <taxon>Eurotiomycetes</taxon>
        <taxon>Eurotiomycetidae</taxon>
        <taxon>Eurotiales</taxon>
        <taxon>Thermoascaceae</taxon>
        <taxon>Paecilomyces</taxon>
    </lineage>
</organism>
<accession>V5FKF7</accession>
<proteinExistence type="predicted"/>
<protein>
    <submittedName>
        <fullName evidence="2">Uncharacterized protein</fullName>
    </submittedName>
</protein>
<gene>
    <name evidence="2" type="ORF">PVAR5_7051</name>
</gene>
<dbReference type="HOGENOM" id="CLU_2061164_0_0_1"/>
<dbReference type="Proteomes" id="UP000018001">
    <property type="component" value="Unassembled WGS sequence"/>
</dbReference>
<name>V5FKF7_BYSSN</name>
<dbReference type="InParanoid" id="V5FKF7"/>
<sequence length="119" mass="12683">MHAAEHNNRQRDRAVGIRDNRDASSAMLTVVADARDAGAAGGNRGGLASPVCHGSSSFFQYAVNRGTQPLPAWQAATIARLRLDPMGKSCWDAIESTTIMNRLNAGRQRGPGQRGPELA</sequence>
<reference evidence="3" key="1">
    <citation type="journal article" date="2014" name="Genome Announc.">
        <title>Draft genome sequence of the formaldehyde-resistant fungus Byssochlamys spectabilis No. 5 (anamorph Paecilomyces variotii No. 5) (NBRC109023).</title>
        <authorList>
            <person name="Oka T."/>
            <person name="Ekino K."/>
            <person name="Fukuda K."/>
            <person name="Nomura Y."/>
        </authorList>
    </citation>
    <scope>NUCLEOTIDE SEQUENCE [LARGE SCALE GENOMIC DNA]</scope>
    <source>
        <strain evidence="3">No. 5 / NBRC 109023</strain>
    </source>
</reference>
<feature type="region of interest" description="Disordered" evidence="1">
    <location>
        <begin position="1"/>
        <end position="20"/>
    </location>
</feature>